<organism evidence="2 3">
    <name type="scientific">Diploptera punctata</name>
    <name type="common">Pacific beetle cockroach</name>
    <dbReference type="NCBI Taxonomy" id="6984"/>
    <lineage>
        <taxon>Eukaryota</taxon>
        <taxon>Metazoa</taxon>
        <taxon>Ecdysozoa</taxon>
        <taxon>Arthropoda</taxon>
        <taxon>Hexapoda</taxon>
        <taxon>Insecta</taxon>
        <taxon>Pterygota</taxon>
        <taxon>Neoptera</taxon>
        <taxon>Polyneoptera</taxon>
        <taxon>Dictyoptera</taxon>
        <taxon>Blattodea</taxon>
        <taxon>Blaberoidea</taxon>
        <taxon>Blaberidae</taxon>
        <taxon>Diplopterinae</taxon>
        <taxon>Diploptera</taxon>
    </lineage>
</organism>
<feature type="compositionally biased region" description="Polar residues" evidence="1">
    <location>
        <begin position="61"/>
        <end position="79"/>
    </location>
</feature>
<feature type="region of interest" description="Disordered" evidence="1">
    <location>
        <begin position="115"/>
        <end position="153"/>
    </location>
</feature>
<feature type="region of interest" description="Disordered" evidence="1">
    <location>
        <begin position="43"/>
        <end position="94"/>
    </location>
</feature>
<comment type="caution">
    <text evidence="2">The sequence shown here is derived from an EMBL/GenBank/DDBJ whole genome shotgun (WGS) entry which is preliminary data.</text>
</comment>
<feature type="compositionally biased region" description="Low complexity" evidence="1">
    <location>
        <begin position="138"/>
        <end position="153"/>
    </location>
</feature>
<evidence type="ECO:0000256" key="1">
    <source>
        <dbReference type="SAM" id="MobiDB-lite"/>
    </source>
</evidence>
<dbReference type="EMBL" id="JASPKZ010007839">
    <property type="protein sequence ID" value="KAJ9581864.1"/>
    <property type="molecule type" value="Genomic_DNA"/>
</dbReference>
<keyword evidence="3" id="KW-1185">Reference proteome</keyword>
<protein>
    <submittedName>
        <fullName evidence="2">Uncharacterized protein</fullName>
    </submittedName>
</protein>
<dbReference type="AlphaFoldDB" id="A0AAD8E9Q2"/>
<proteinExistence type="predicted"/>
<reference evidence="2" key="1">
    <citation type="journal article" date="2023" name="IScience">
        <title>Live-bearing cockroach genome reveals convergent evolutionary mechanisms linked to viviparity in insects and beyond.</title>
        <authorList>
            <person name="Fouks B."/>
            <person name="Harrison M.C."/>
            <person name="Mikhailova A.A."/>
            <person name="Marchal E."/>
            <person name="English S."/>
            <person name="Carruthers M."/>
            <person name="Jennings E.C."/>
            <person name="Chiamaka E.L."/>
            <person name="Frigard R.A."/>
            <person name="Pippel M."/>
            <person name="Attardo G.M."/>
            <person name="Benoit J.B."/>
            <person name="Bornberg-Bauer E."/>
            <person name="Tobe S.S."/>
        </authorList>
    </citation>
    <scope>NUCLEOTIDE SEQUENCE</scope>
    <source>
        <strain evidence="2">Stay&amp;Tobe</strain>
    </source>
</reference>
<evidence type="ECO:0000313" key="3">
    <source>
        <dbReference type="Proteomes" id="UP001233999"/>
    </source>
</evidence>
<dbReference type="Proteomes" id="UP001233999">
    <property type="component" value="Unassembled WGS sequence"/>
</dbReference>
<sequence length="153" mass="16874">MSVLGRRPSTGSTSDLAKMSYGFQDEFQKHLFQDSLIKQSDTDVQNSCKIPRNKSPGVYPQINQPIPNTASSRPSQNSPLEGCVAGSQQRSWSDTNSTINYTKFMRETMESFSGSPFMSRMPTPFNSGISHLQDIKSSAHLSQSGSSQHSSPY</sequence>
<accession>A0AAD8E9Q2</accession>
<reference evidence="2" key="2">
    <citation type="submission" date="2023-05" db="EMBL/GenBank/DDBJ databases">
        <authorList>
            <person name="Fouks B."/>
        </authorList>
    </citation>
    <scope>NUCLEOTIDE SEQUENCE</scope>
    <source>
        <strain evidence="2">Stay&amp;Tobe</strain>
        <tissue evidence="2">Testes</tissue>
    </source>
</reference>
<name>A0AAD8E9Q2_DIPPU</name>
<evidence type="ECO:0000313" key="2">
    <source>
        <dbReference type="EMBL" id="KAJ9581864.1"/>
    </source>
</evidence>
<gene>
    <name evidence="2" type="ORF">L9F63_003795</name>
</gene>